<keyword evidence="2" id="KW-1185">Reference proteome</keyword>
<proteinExistence type="predicted"/>
<organism evidence="1 2">
    <name type="scientific">Trichothecium roseum</name>
    <dbReference type="NCBI Taxonomy" id="47278"/>
    <lineage>
        <taxon>Eukaryota</taxon>
        <taxon>Fungi</taxon>
        <taxon>Dikarya</taxon>
        <taxon>Ascomycota</taxon>
        <taxon>Pezizomycotina</taxon>
        <taxon>Sordariomycetes</taxon>
        <taxon>Hypocreomycetidae</taxon>
        <taxon>Hypocreales</taxon>
        <taxon>Hypocreales incertae sedis</taxon>
        <taxon>Trichothecium</taxon>
    </lineage>
</organism>
<comment type="caution">
    <text evidence="1">The sequence shown here is derived from an EMBL/GenBank/DDBJ whole genome shotgun (WGS) entry which is preliminary data.</text>
</comment>
<name>A0ACC0UTC7_9HYPO</name>
<gene>
    <name evidence="1" type="ORF">N3K66_007199</name>
</gene>
<reference evidence="1" key="1">
    <citation type="submission" date="2022-10" db="EMBL/GenBank/DDBJ databases">
        <title>Complete Genome of Trichothecium roseum strain YXFP-22015, a Plant Pathogen Isolated from Citrus.</title>
        <authorList>
            <person name="Wang Y."/>
            <person name="Zhu L."/>
        </authorList>
    </citation>
    <scope>NUCLEOTIDE SEQUENCE</scope>
    <source>
        <strain evidence="1">YXFP-22015</strain>
    </source>
</reference>
<sequence>MSEKETMPGVTAGAPASDSDTTGHLSGDVPAEVKQEEAEPSRDIHGIKWALTVGSVLSCVFLFALDTTVVADIQPNIIKSLGEFEKFPWLATAYALPAVALTLIQAKLYSLLDIKWLYVGYVVLFEVGSAISGASPTMNSLIVGRMIAGIGGCGIYVGSLTFFGVYTTPSERPLYTSLIGPVWGLGTVLGPIVGGGFAESSLGWRWGFYINLLIFAVSAPILVFILPPRDFSKGQTFKQRMSHVDWLGLVVWTGFTVAFFMAITYGGLLYEWDSYSMIILWVFVGVLGAGFVLTHKFYPLVSADDRLYPGHMLKNFKLGILQFGTFAAAAAGYIPIYYIPLYFQFAKGEAPVEAAVKLLPFVFMVATVTVVQGFAMSKLGYYTPFFLGGSLLSVVGSALMYTVTIDTSTSAIYGYSAILGIGAGAFMLAAFGCASDVVEPTDTFNAIGVIGLVQCFGITLFPSLSGNLFQNLGAEILRPMLPDGYAGDPKTILAGPSGPEWQSFEPELQHRLAVGIVDAMSNNYIMAIVVCGITVLISPFLGFRKMQS</sequence>
<accession>A0ACC0UTC7</accession>
<dbReference type="Proteomes" id="UP001163324">
    <property type="component" value="Chromosome 7"/>
</dbReference>
<evidence type="ECO:0000313" key="2">
    <source>
        <dbReference type="Proteomes" id="UP001163324"/>
    </source>
</evidence>
<dbReference type="EMBL" id="CM047946">
    <property type="protein sequence ID" value="KAI9897343.1"/>
    <property type="molecule type" value="Genomic_DNA"/>
</dbReference>
<protein>
    <submittedName>
        <fullName evidence="1">Uncharacterized protein</fullName>
    </submittedName>
</protein>
<evidence type="ECO:0000313" key="1">
    <source>
        <dbReference type="EMBL" id="KAI9897343.1"/>
    </source>
</evidence>